<feature type="region of interest" description="Disordered" evidence="1">
    <location>
        <begin position="253"/>
        <end position="296"/>
    </location>
</feature>
<feature type="transmembrane region" description="Helical" evidence="2">
    <location>
        <begin position="112"/>
        <end position="131"/>
    </location>
</feature>
<dbReference type="Proteomes" id="UP000297472">
    <property type="component" value="Unassembled WGS sequence"/>
</dbReference>
<feature type="transmembrane region" description="Helical" evidence="2">
    <location>
        <begin position="12"/>
        <end position="34"/>
    </location>
</feature>
<accession>A0A4Y8JZC6</accession>
<feature type="transmembrane region" description="Helical" evidence="2">
    <location>
        <begin position="162"/>
        <end position="185"/>
    </location>
</feature>
<evidence type="ECO:0000256" key="1">
    <source>
        <dbReference type="SAM" id="MobiDB-lite"/>
    </source>
</evidence>
<proteinExistence type="predicted"/>
<gene>
    <name evidence="3" type="ORF">E3T49_00760</name>
</gene>
<dbReference type="AlphaFoldDB" id="A0A4Y8JZC6"/>
<keyword evidence="2" id="KW-0472">Membrane</keyword>
<dbReference type="EMBL" id="SOHA01000001">
    <property type="protein sequence ID" value="TFD34237.1"/>
    <property type="molecule type" value="Genomic_DNA"/>
</dbReference>
<dbReference type="RefSeq" id="WP_134422524.1">
    <property type="nucleotide sequence ID" value="NZ_SOHA01000001.1"/>
</dbReference>
<name>A0A4Y8JZC6_9MICO</name>
<dbReference type="OrthoDB" id="501320at2"/>
<dbReference type="Gene3D" id="1.10.1760.20">
    <property type="match status" value="1"/>
</dbReference>
<feature type="compositionally biased region" description="Low complexity" evidence="1">
    <location>
        <begin position="276"/>
        <end position="296"/>
    </location>
</feature>
<evidence type="ECO:0000313" key="3">
    <source>
        <dbReference type="EMBL" id="TFD34237.1"/>
    </source>
</evidence>
<reference evidence="3 4" key="1">
    <citation type="submission" date="2019-03" db="EMBL/GenBank/DDBJ databases">
        <title>Genomics of glacier-inhabiting Cryobacterium strains.</title>
        <authorList>
            <person name="Liu Q."/>
            <person name="Xin Y.-H."/>
        </authorList>
    </citation>
    <scope>NUCLEOTIDE SEQUENCE [LARGE SCALE GENOMIC DNA]</scope>
    <source>
        <strain evidence="3 4">TMT1-51</strain>
    </source>
</reference>
<organism evidence="3 4">
    <name type="scientific">Cryobacterium cryoconiti</name>
    <dbReference type="NCBI Taxonomy" id="1259239"/>
    <lineage>
        <taxon>Bacteria</taxon>
        <taxon>Bacillati</taxon>
        <taxon>Actinomycetota</taxon>
        <taxon>Actinomycetes</taxon>
        <taxon>Micrococcales</taxon>
        <taxon>Microbacteriaceae</taxon>
        <taxon>Cryobacterium</taxon>
    </lineage>
</organism>
<feature type="transmembrane region" description="Helical" evidence="2">
    <location>
        <begin position="89"/>
        <end position="105"/>
    </location>
</feature>
<protein>
    <submittedName>
        <fullName evidence="3">ECF transporter S component</fullName>
    </submittedName>
</protein>
<keyword evidence="4" id="KW-1185">Reference proteome</keyword>
<feature type="transmembrane region" description="Helical" evidence="2">
    <location>
        <begin position="40"/>
        <end position="59"/>
    </location>
</feature>
<sequence>MRRPRETGWTGWVLGGGSLLAAAGFAWPLFAAALPEHAQAAAPIVAFALVPALLVALALTLDREMYTAKTVALLGVLSAVGAAVRIAGMGVGGVEAVFILLILAGRAYGARFGFLLGLLTIAVSSVLWGGFGPWTPFQMFACGWVGAGAALLPRIRRPRLEIAALVAYGVAASYLFGLVMNLWFWPFAVGTGTDVSYAADAPLGENVASFALYTLVTSTLTWDTVRAVTTTVGILLVGPAALAALRRAKLGRPGRPARAATPRSTSLPGGGTRTHPSTVPGAAAAPPTGPRPSARA</sequence>
<feature type="transmembrane region" description="Helical" evidence="2">
    <location>
        <begin position="225"/>
        <end position="245"/>
    </location>
</feature>
<evidence type="ECO:0000313" key="4">
    <source>
        <dbReference type="Proteomes" id="UP000297472"/>
    </source>
</evidence>
<keyword evidence="2" id="KW-1133">Transmembrane helix</keyword>
<evidence type="ECO:0000256" key="2">
    <source>
        <dbReference type="SAM" id="Phobius"/>
    </source>
</evidence>
<comment type="caution">
    <text evidence="3">The sequence shown here is derived from an EMBL/GenBank/DDBJ whole genome shotgun (WGS) entry which is preliminary data.</text>
</comment>
<keyword evidence="2" id="KW-0812">Transmembrane</keyword>